<feature type="transmembrane region" description="Helical" evidence="2">
    <location>
        <begin position="142"/>
        <end position="172"/>
    </location>
</feature>
<dbReference type="HOGENOM" id="CLU_104547_0_0_9"/>
<dbReference type="PATRIC" id="fig|768486.3.peg.2304"/>
<dbReference type="GO" id="GO:0080120">
    <property type="term" value="P:CAAX-box protein maturation"/>
    <property type="evidence" value="ECO:0007669"/>
    <property type="project" value="UniProtKB-ARBA"/>
</dbReference>
<keyword evidence="2" id="KW-0472">Membrane</keyword>
<dbReference type="GO" id="GO:0004175">
    <property type="term" value="F:endopeptidase activity"/>
    <property type="evidence" value="ECO:0007669"/>
    <property type="project" value="UniProtKB-ARBA"/>
</dbReference>
<proteinExistence type="inferred from homology"/>
<feature type="transmembrane region" description="Helical" evidence="2">
    <location>
        <begin position="110"/>
        <end position="130"/>
    </location>
</feature>
<protein>
    <recommendedName>
        <fullName evidence="3">CAAX prenyl protease 2/Lysostaphin resistance protein A-like domain-containing protein</fullName>
    </recommendedName>
</protein>
<evidence type="ECO:0000256" key="2">
    <source>
        <dbReference type="SAM" id="Phobius"/>
    </source>
</evidence>
<dbReference type="Proteomes" id="UP000002895">
    <property type="component" value="Chromosome"/>
</dbReference>
<reference evidence="4 5" key="1">
    <citation type="journal article" date="2012" name="J. Bacteriol.">
        <title>Genome sequence of Enterococcus hirae (Streptococcus faecalis) ATCC 9790, a model organism for the study of ion transport, bioenergetics, and copper homeostasis.</title>
        <authorList>
            <person name="Gaechter T."/>
            <person name="Wunderlin C."/>
            <person name="Schmidheini T."/>
            <person name="Solioz M."/>
        </authorList>
    </citation>
    <scope>NUCLEOTIDE SEQUENCE [LARGE SCALE GENOMIC DNA]</scope>
    <source>
        <strain evidence="5">ATCC 9790 / DSM 20160 / JCM 8729 / LMG 6399 / NBRC 3181 / NCIMB 6459 / NCDO 1258 / NCTC 12367 / WDCM 00089 / R</strain>
    </source>
</reference>
<gene>
    <name evidence="4" type="ordered locus">EHR_12165</name>
</gene>
<comment type="similarity">
    <text evidence="1">Belongs to the UPF0177 family.</text>
</comment>
<evidence type="ECO:0000259" key="3">
    <source>
        <dbReference type="Pfam" id="PF02517"/>
    </source>
</evidence>
<dbReference type="Pfam" id="PF02517">
    <property type="entry name" value="Rce1-like"/>
    <property type="match status" value="1"/>
</dbReference>
<evidence type="ECO:0000313" key="5">
    <source>
        <dbReference type="Proteomes" id="UP000002895"/>
    </source>
</evidence>
<feature type="transmembrane region" description="Helical" evidence="2">
    <location>
        <begin position="72"/>
        <end position="90"/>
    </location>
</feature>
<dbReference type="KEGG" id="ehr:EHR_12165"/>
<evidence type="ECO:0000256" key="1">
    <source>
        <dbReference type="ARBA" id="ARBA00009067"/>
    </source>
</evidence>
<name>I6S3K7_ENTHA</name>
<accession>I6S3K7</accession>
<keyword evidence="2" id="KW-1133">Transmembrane helix</keyword>
<dbReference type="InterPro" id="IPR003675">
    <property type="entry name" value="Rce1/LyrA-like_dom"/>
</dbReference>
<dbReference type="RefSeq" id="WP_014834677.1">
    <property type="nucleotide sequence ID" value="NC_018081.1"/>
</dbReference>
<evidence type="ECO:0000313" key="4">
    <source>
        <dbReference type="EMBL" id="AFM71300.1"/>
    </source>
</evidence>
<feature type="domain" description="CAAX prenyl protease 2/Lysostaphin resistance protein A-like" evidence="3">
    <location>
        <begin position="110"/>
        <end position="189"/>
    </location>
</feature>
<organism evidence="4 5">
    <name type="scientific">Enterococcus hirae (strain ATCC 9790 / DSM 20160 / JCM 8729 / LMG 6399 / NBRC 3181 / NCIMB 6459 / NCDO 1258 / NCTC 12367 / WDCM 00089 / R)</name>
    <dbReference type="NCBI Taxonomy" id="768486"/>
    <lineage>
        <taxon>Bacteria</taxon>
        <taxon>Bacillati</taxon>
        <taxon>Bacillota</taxon>
        <taxon>Bacilli</taxon>
        <taxon>Lactobacillales</taxon>
        <taxon>Enterococcaceae</taxon>
        <taxon>Enterococcus</taxon>
    </lineage>
</organism>
<keyword evidence="2" id="KW-0812">Transmembrane</keyword>
<feature type="transmembrane region" description="Helical" evidence="2">
    <location>
        <begin position="40"/>
        <end position="60"/>
    </location>
</feature>
<dbReference type="EMBL" id="CP003504">
    <property type="protein sequence ID" value="AFM71300.1"/>
    <property type="molecule type" value="Genomic_DNA"/>
</dbReference>
<dbReference type="AlphaFoldDB" id="I6S3K7"/>
<feature type="transmembrane region" description="Helical" evidence="2">
    <location>
        <begin position="178"/>
        <end position="199"/>
    </location>
</feature>
<feature type="transmembrane region" description="Helical" evidence="2">
    <location>
        <begin position="12"/>
        <end position="34"/>
    </location>
</feature>
<keyword evidence="5" id="KW-1185">Reference proteome</keyword>
<sequence>MIHRNTKKHWKFILCLSYFIIYFMIPNIGIPIKYDFIFDWISWFPLILSFMFLVLFHQLLYQSLVEIQWLKLIFIAVFCIVSIIVINTALPDTNSLPLNSLANSELKKYIISATTYGVFLEEMIFRFSLISLHSDRKTKASLLIISSFLFSIVHGGNFNLFFCGVLFGFVYIKTSNVWYAILTHVFYNGVGIFLFYSLLSCCKAMNDKVVKASGDLQKVRLKKILLNSKKG</sequence>